<dbReference type="EMBL" id="JAACJK010000110">
    <property type="protein sequence ID" value="KAF5332604.1"/>
    <property type="molecule type" value="Genomic_DNA"/>
</dbReference>
<evidence type="ECO:0000313" key="2">
    <source>
        <dbReference type="EMBL" id="KAF5332604.1"/>
    </source>
</evidence>
<accession>A0A8H5C0H7</accession>
<dbReference type="AlphaFoldDB" id="A0A8H5C0H7"/>
<comment type="caution">
    <text evidence="2">The sequence shown here is derived from an EMBL/GenBank/DDBJ whole genome shotgun (WGS) entry which is preliminary data.</text>
</comment>
<sequence>MVPHYVRNLDVEGLTLRSQFLTTGDVASISNSIAALWRALELTPDSDSAIPFRYNNLGVSFEDRFCRTGDLNDLSDAILAHEIAVGHTPAGSADMPSRLSNLGVALLSRFDHTGDTQDLDRAFRAQKTAVELTLEGDASMPSHLTNLGAVYLSLFARSQDLLNISEAISLFRKAVALTPEGHANIACPLNNLGLSLRARFKHTGNIRDLAEAIIAQQRAVERTPEGYVDMPSWLSNLGVSLITRFRHTGDPRDMVEAIATQQRAVELTPEGHSNMHRQLASLGGMLLSRFDHTGDHQDLAWAIMVQQRALVLTGEDHASMPFLLNSLSQARRAQFRHTGNIDHINEALSIQRRAASLTPAGHANMPSLIETLCLTLKSRFEHTADPSDIDEAIRAQKEVVELTAEGHPSTPQRHNTLGTFFESRFYHLGDRHALAQALYYFKSCATSNLGSPHDRLSGSQNWAQTLIRSDVYSPELLSAYDTTIRLITLIATLEQTLQHRYSQLQNISGLPLHAAAAAFAHGRPDKALEWLEQGRCLVWRQLTKLRSPLDELRRYDSHLADTIMSVSKQLEAAGSSRAQFQTDMPLSEKISLEDEARKNFDLSQQFDCLLAKVRAMPGFETFLEPSPCYTLLQHLPEAGYVFIINVDEGRCDAIALVAGRDTLLHITLPTFSLAKCNHYREDLSTQLRSYDLRDRGSTGVDVLGDEDRVRAVRSISLRAKGSDTLVRGILRGLWEEVVKPILVGVKIPTIDRSSGEAPPRIWWCPTGPLSFLPIHAAGIYDDQCTESVMDYAVSSYTPTVAALTDRVRNNRQIDKEVSGLLLTSQPNTPGGSAIPGTTREVRAIYDMATSAAVRAEKLEGSAVTSSSCLDSMARLSSVHLACHASQDADNPLRSRFSFHDGSLDLASILQRDLKNADLAFLSACQTSTGVQTLPDEAVHLAAGMLSAGYRRVVATMWSIGDHHAPDVAVDFYRCLLDRRDPASGGEFDGTNSAHALHHAIQQLRLRLNDNSDQSLLAWIPYVHFGY</sequence>
<dbReference type="OrthoDB" id="9991317at2759"/>
<name>A0A8H5C0H7_9AGAR</name>
<protein>
    <recommendedName>
        <fullName evidence="1">CHAT domain-containing protein</fullName>
    </recommendedName>
</protein>
<dbReference type="Pfam" id="PF12770">
    <property type="entry name" value="CHAT"/>
    <property type="match status" value="1"/>
</dbReference>
<evidence type="ECO:0000313" key="3">
    <source>
        <dbReference type="Proteomes" id="UP000541558"/>
    </source>
</evidence>
<feature type="domain" description="CHAT" evidence="1">
    <location>
        <begin position="730"/>
        <end position="1025"/>
    </location>
</feature>
<dbReference type="InterPro" id="IPR024983">
    <property type="entry name" value="CHAT_dom"/>
</dbReference>
<dbReference type="PANTHER" id="PTHR19959:SF119">
    <property type="entry name" value="FUNGAL LIPASE-LIKE DOMAIN-CONTAINING PROTEIN"/>
    <property type="match status" value="1"/>
</dbReference>
<reference evidence="2 3" key="1">
    <citation type="journal article" date="2020" name="ISME J.">
        <title>Uncovering the hidden diversity of litter-decomposition mechanisms in mushroom-forming fungi.</title>
        <authorList>
            <person name="Floudas D."/>
            <person name="Bentzer J."/>
            <person name="Ahren D."/>
            <person name="Johansson T."/>
            <person name="Persson P."/>
            <person name="Tunlid A."/>
        </authorList>
    </citation>
    <scope>NUCLEOTIDE SEQUENCE [LARGE SCALE GENOMIC DNA]</scope>
    <source>
        <strain evidence="2 3">CBS 175.51</strain>
    </source>
</reference>
<proteinExistence type="predicted"/>
<dbReference type="PANTHER" id="PTHR19959">
    <property type="entry name" value="KINESIN LIGHT CHAIN"/>
    <property type="match status" value="1"/>
</dbReference>
<dbReference type="InterPro" id="IPR011990">
    <property type="entry name" value="TPR-like_helical_dom_sf"/>
</dbReference>
<dbReference type="SUPFAM" id="SSF48452">
    <property type="entry name" value="TPR-like"/>
    <property type="match status" value="1"/>
</dbReference>
<dbReference type="Gene3D" id="1.25.40.10">
    <property type="entry name" value="Tetratricopeptide repeat domain"/>
    <property type="match status" value="2"/>
</dbReference>
<gene>
    <name evidence="2" type="ORF">D9611_005495</name>
</gene>
<keyword evidence="3" id="KW-1185">Reference proteome</keyword>
<organism evidence="2 3">
    <name type="scientific">Ephemerocybe angulata</name>
    <dbReference type="NCBI Taxonomy" id="980116"/>
    <lineage>
        <taxon>Eukaryota</taxon>
        <taxon>Fungi</taxon>
        <taxon>Dikarya</taxon>
        <taxon>Basidiomycota</taxon>
        <taxon>Agaricomycotina</taxon>
        <taxon>Agaricomycetes</taxon>
        <taxon>Agaricomycetidae</taxon>
        <taxon>Agaricales</taxon>
        <taxon>Agaricineae</taxon>
        <taxon>Psathyrellaceae</taxon>
        <taxon>Ephemerocybe</taxon>
    </lineage>
</organism>
<evidence type="ECO:0000259" key="1">
    <source>
        <dbReference type="Pfam" id="PF12770"/>
    </source>
</evidence>
<dbReference type="Proteomes" id="UP000541558">
    <property type="component" value="Unassembled WGS sequence"/>
</dbReference>